<keyword evidence="1" id="KW-0732">Signal</keyword>
<keyword evidence="4" id="KW-1185">Reference proteome</keyword>
<dbReference type="InterPro" id="IPR036761">
    <property type="entry name" value="TTHA0802/YceI-like_sf"/>
</dbReference>
<dbReference type="SMART" id="SM00867">
    <property type="entry name" value="YceI"/>
    <property type="match status" value="1"/>
</dbReference>
<dbReference type="STRING" id="1539051.AL01_02000"/>
<evidence type="ECO:0000313" key="4">
    <source>
        <dbReference type="Proteomes" id="UP000200980"/>
    </source>
</evidence>
<sequence length="214" mass="22902">MHFSLRAALAAITLSCAAPMVASAQVVTDASQIQPGYYKVEPLHTQVSFSVLHFGFSVFEGLFSGASGVLRLDPSQPESSSLSVSIPVSSVLTTNSKLMEELKGGQWLAADQFPKAEFVSVSVKQTGPNDALVSGNLTLHGITYPETLRVHFIGAGVNMLDKKYTVGFDATTTIKRSDFGVKMFVPYVSDDVELRIAGVFEKQDIPAPAASNNK</sequence>
<dbReference type="AlphaFoldDB" id="A0A1S8GSD9"/>
<dbReference type="Pfam" id="PF04264">
    <property type="entry name" value="YceI"/>
    <property type="match status" value="1"/>
</dbReference>
<feature type="signal peptide" evidence="1">
    <location>
        <begin position="1"/>
        <end position="24"/>
    </location>
</feature>
<dbReference type="Gene3D" id="2.40.128.110">
    <property type="entry name" value="Lipid/polyisoprenoid-binding, YceI-like"/>
    <property type="match status" value="1"/>
</dbReference>
<dbReference type="Proteomes" id="UP000200980">
    <property type="component" value="Unassembled WGS sequence"/>
</dbReference>
<evidence type="ECO:0000259" key="2">
    <source>
        <dbReference type="SMART" id="SM00867"/>
    </source>
</evidence>
<accession>A0A1S8GSD9</accession>
<dbReference type="SUPFAM" id="SSF101874">
    <property type="entry name" value="YceI-like"/>
    <property type="match status" value="1"/>
</dbReference>
<dbReference type="InterPro" id="IPR007372">
    <property type="entry name" value="Lipid/polyisoprenoid-bd_YceI"/>
</dbReference>
<organism evidence="3 4">
    <name type="scientific">Bombella intestini</name>
    <dbReference type="NCBI Taxonomy" id="1539051"/>
    <lineage>
        <taxon>Bacteria</taxon>
        <taxon>Pseudomonadati</taxon>
        <taxon>Pseudomonadota</taxon>
        <taxon>Alphaproteobacteria</taxon>
        <taxon>Acetobacterales</taxon>
        <taxon>Acetobacteraceae</taxon>
        <taxon>Bombella</taxon>
    </lineage>
</organism>
<dbReference type="OrthoDB" id="9811006at2"/>
<feature type="chain" id="PRO_5012051825" evidence="1">
    <location>
        <begin position="25"/>
        <end position="214"/>
    </location>
</feature>
<dbReference type="PANTHER" id="PTHR34406">
    <property type="entry name" value="PROTEIN YCEI"/>
    <property type="match status" value="1"/>
</dbReference>
<proteinExistence type="predicted"/>
<gene>
    <name evidence="3" type="ORF">AL01_02000</name>
</gene>
<dbReference type="EMBL" id="JATM01000001">
    <property type="protein sequence ID" value="OOL19758.1"/>
    <property type="molecule type" value="Genomic_DNA"/>
</dbReference>
<name>A0A1S8GSD9_9PROT</name>
<evidence type="ECO:0000313" key="3">
    <source>
        <dbReference type="EMBL" id="OOL19758.1"/>
    </source>
</evidence>
<dbReference type="PANTHER" id="PTHR34406:SF1">
    <property type="entry name" value="PROTEIN YCEI"/>
    <property type="match status" value="1"/>
</dbReference>
<comment type="caution">
    <text evidence="3">The sequence shown here is derived from an EMBL/GenBank/DDBJ whole genome shotgun (WGS) entry which is preliminary data.</text>
</comment>
<protein>
    <submittedName>
        <fullName evidence="3">Polyisoprenoid-binding protein</fullName>
    </submittedName>
</protein>
<reference evidence="3 4" key="1">
    <citation type="journal article" date="2016" name="PLoS ONE">
        <title>Whole-Genome Sequence Analysis of Bombella intestini LMG 28161T, a Novel Acetic Acid Bacterium Isolated from the Crop of a Red-Tailed Bumble Bee, Bombus lapidarius.</title>
        <authorList>
            <person name="Li L."/>
            <person name="Illeghems K."/>
            <person name="Van Kerrebroeck S."/>
            <person name="Borremans W."/>
            <person name="Cleenwerck I."/>
            <person name="Smagghe G."/>
            <person name="De Vuyst L."/>
            <person name="Vandamme P."/>
        </authorList>
    </citation>
    <scope>NUCLEOTIDE SEQUENCE [LARGE SCALE GENOMIC DNA]</scope>
    <source>
        <strain evidence="3 4">R-52487</strain>
    </source>
</reference>
<evidence type="ECO:0000256" key="1">
    <source>
        <dbReference type="SAM" id="SignalP"/>
    </source>
</evidence>
<dbReference type="RefSeq" id="WP_077395582.1">
    <property type="nucleotide sequence ID" value="NZ_JATM01000001.1"/>
</dbReference>
<feature type="domain" description="Lipid/polyisoprenoid-binding YceI-like" evidence="2">
    <location>
        <begin position="37"/>
        <end position="201"/>
    </location>
</feature>